<dbReference type="Pfam" id="PF13564">
    <property type="entry name" value="DoxX_2"/>
    <property type="match status" value="1"/>
</dbReference>
<evidence type="ECO:0000313" key="6">
    <source>
        <dbReference type="EMBL" id="MCM0622794.1"/>
    </source>
</evidence>
<evidence type="ECO:0000256" key="4">
    <source>
        <dbReference type="ARBA" id="ARBA00023136"/>
    </source>
</evidence>
<feature type="transmembrane region" description="Helical" evidence="5">
    <location>
        <begin position="69"/>
        <end position="88"/>
    </location>
</feature>
<dbReference type="EMBL" id="JAMOIL010000050">
    <property type="protein sequence ID" value="MCM0622794.1"/>
    <property type="molecule type" value="Genomic_DNA"/>
</dbReference>
<dbReference type="AlphaFoldDB" id="A0A9X2IHP1"/>
<proteinExistence type="predicted"/>
<evidence type="ECO:0000313" key="7">
    <source>
        <dbReference type="Proteomes" id="UP001139485"/>
    </source>
</evidence>
<dbReference type="GO" id="GO:0016020">
    <property type="term" value="C:membrane"/>
    <property type="evidence" value="ECO:0007669"/>
    <property type="project" value="UniProtKB-SubCell"/>
</dbReference>
<protein>
    <submittedName>
        <fullName evidence="6">DoxX family protein</fullName>
    </submittedName>
</protein>
<evidence type="ECO:0000256" key="3">
    <source>
        <dbReference type="ARBA" id="ARBA00022989"/>
    </source>
</evidence>
<dbReference type="InterPro" id="IPR032808">
    <property type="entry name" value="DoxX"/>
</dbReference>
<feature type="transmembrane region" description="Helical" evidence="5">
    <location>
        <begin position="94"/>
        <end position="114"/>
    </location>
</feature>
<reference evidence="6" key="1">
    <citation type="submission" date="2022-05" db="EMBL/GenBank/DDBJ databases">
        <authorList>
            <person name="Tuo L."/>
        </authorList>
    </citation>
    <scope>NUCLEOTIDE SEQUENCE</scope>
    <source>
        <strain evidence="6">BSK12Z-4</strain>
    </source>
</reference>
<evidence type="ECO:0000256" key="2">
    <source>
        <dbReference type="ARBA" id="ARBA00022692"/>
    </source>
</evidence>
<comment type="subcellular location">
    <subcellularLocation>
        <location evidence="1">Membrane</location>
        <topology evidence="1">Multi-pass membrane protein</topology>
    </subcellularLocation>
</comment>
<gene>
    <name evidence="6" type="ORF">M8330_21115</name>
</gene>
<keyword evidence="4 5" id="KW-0472">Membrane</keyword>
<organism evidence="6 7">
    <name type="scientific">Nocardioides bruguierae</name>
    <dbReference type="NCBI Taxonomy" id="2945102"/>
    <lineage>
        <taxon>Bacteria</taxon>
        <taxon>Bacillati</taxon>
        <taxon>Actinomycetota</taxon>
        <taxon>Actinomycetes</taxon>
        <taxon>Propionibacteriales</taxon>
        <taxon>Nocardioidaceae</taxon>
        <taxon>Nocardioides</taxon>
    </lineage>
</organism>
<keyword evidence="3 5" id="KW-1133">Transmembrane helix</keyword>
<keyword evidence="2 5" id="KW-0812">Transmembrane</keyword>
<name>A0A9X2IHP1_9ACTN</name>
<keyword evidence="7" id="KW-1185">Reference proteome</keyword>
<feature type="transmembrane region" description="Helical" evidence="5">
    <location>
        <begin position="44"/>
        <end position="62"/>
    </location>
</feature>
<evidence type="ECO:0000256" key="5">
    <source>
        <dbReference type="SAM" id="Phobius"/>
    </source>
</evidence>
<evidence type="ECO:0000256" key="1">
    <source>
        <dbReference type="ARBA" id="ARBA00004141"/>
    </source>
</evidence>
<sequence length="115" mass="11613">MQLTAQIVAIIVALAMLASGSVKILRTDRIVGLMSNVGVHGKTLTVLGCLQVAASVGLLAGLAYPPFGIAAAAGLILYFAGAVGAHVRARDPEWQAAAALLVVSSFTFGILLVAA</sequence>
<dbReference type="RefSeq" id="WP_250828954.1">
    <property type="nucleotide sequence ID" value="NZ_JAMOIL010000050.1"/>
</dbReference>
<accession>A0A9X2IHP1</accession>
<dbReference type="Proteomes" id="UP001139485">
    <property type="component" value="Unassembled WGS sequence"/>
</dbReference>
<comment type="caution">
    <text evidence="6">The sequence shown here is derived from an EMBL/GenBank/DDBJ whole genome shotgun (WGS) entry which is preliminary data.</text>
</comment>